<gene>
    <name evidence="1" type="ORF">ACFPZN_26445</name>
</gene>
<evidence type="ECO:0000313" key="1">
    <source>
        <dbReference type="EMBL" id="MFC5749173.1"/>
    </source>
</evidence>
<protein>
    <submittedName>
        <fullName evidence="1">TadE family type IV pilus minor pilin</fullName>
    </submittedName>
</protein>
<name>A0ABW1A2X9_9ACTN</name>
<dbReference type="Proteomes" id="UP001596074">
    <property type="component" value="Unassembled WGS sequence"/>
</dbReference>
<evidence type="ECO:0000313" key="2">
    <source>
        <dbReference type="Proteomes" id="UP001596074"/>
    </source>
</evidence>
<dbReference type="NCBIfam" id="NF041390">
    <property type="entry name" value="TadE_Rv3655c"/>
    <property type="match status" value="1"/>
</dbReference>
<dbReference type="InterPro" id="IPR049790">
    <property type="entry name" value="Rv3655c/TadE"/>
</dbReference>
<keyword evidence="2" id="KW-1185">Reference proteome</keyword>
<comment type="caution">
    <text evidence="1">The sequence shown here is derived from an EMBL/GenBank/DDBJ whole genome shotgun (WGS) entry which is preliminary data.</text>
</comment>
<reference evidence="2" key="1">
    <citation type="journal article" date="2019" name="Int. J. Syst. Evol. Microbiol.">
        <title>The Global Catalogue of Microorganisms (GCM) 10K type strain sequencing project: providing services to taxonomists for standard genome sequencing and annotation.</title>
        <authorList>
            <consortium name="The Broad Institute Genomics Platform"/>
            <consortium name="The Broad Institute Genome Sequencing Center for Infectious Disease"/>
            <person name="Wu L."/>
            <person name="Ma J."/>
        </authorList>
    </citation>
    <scope>NUCLEOTIDE SEQUENCE [LARGE SCALE GENOMIC DNA]</scope>
    <source>
        <strain evidence="2">KCTC 42087</strain>
    </source>
</reference>
<sequence length="131" mass="13441">MVTAEIAVALPALVLVMALSIWGVVAASTQIACTDAARSGARAAARGEPIDVVRARVARSLPAGASVRVYRDAQSTRVEIAAPVEAPASADLPPLVIRVRATAVTEPGVGDHGMRPMPRVAVPARTLRSSA</sequence>
<dbReference type="RefSeq" id="WP_378284887.1">
    <property type="nucleotide sequence ID" value="NZ_JBHSON010000040.1"/>
</dbReference>
<proteinExistence type="predicted"/>
<dbReference type="EMBL" id="JBHSON010000040">
    <property type="protein sequence ID" value="MFC5749173.1"/>
    <property type="molecule type" value="Genomic_DNA"/>
</dbReference>
<organism evidence="1 2">
    <name type="scientific">Actinomadura rugatobispora</name>
    <dbReference type="NCBI Taxonomy" id="1994"/>
    <lineage>
        <taxon>Bacteria</taxon>
        <taxon>Bacillati</taxon>
        <taxon>Actinomycetota</taxon>
        <taxon>Actinomycetes</taxon>
        <taxon>Streptosporangiales</taxon>
        <taxon>Thermomonosporaceae</taxon>
        <taxon>Actinomadura</taxon>
    </lineage>
</organism>
<accession>A0ABW1A2X9</accession>